<feature type="transmembrane region" description="Helical" evidence="1">
    <location>
        <begin position="7"/>
        <end position="26"/>
    </location>
</feature>
<feature type="transmembrane region" description="Helical" evidence="1">
    <location>
        <begin position="198"/>
        <end position="221"/>
    </location>
</feature>
<dbReference type="Proteomes" id="UP000184488">
    <property type="component" value="Unassembled WGS sequence"/>
</dbReference>
<evidence type="ECO:0008006" key="4">
    <source>
        <dbReference type="Google" id="ProtNLM"/>
    </source>
</evidence>
<feature type="transmembrane region" description="Helical" evidence="1">
    <location>
        <begin position="173"/>
        <end position="192"/>
    </location>
</feature>
<evidence type="ECO:0000256" key="1">
    <source>
        <dbReference type="SAM" id="Phobius"/>
    </source>
</evidence>
<keyword evidence="3" id="KW-1185">Reference proteome</keyword>
<dbReference type="AlphaFoldDB" id="A0A1M6H8D3"/>
<gene>
    <name evidence="2" type="ORF">SAMN05444363_2925</name>
</gene>
<protein>
    <recommendedName>
        <fullName evidence="4">YhhN-like protein</fullName>
    </recommendedName>
</protein>
<sequence length="227" mass="26710">MKASTPALVLYILSSFIYFIAVVVGIDSLVSIVKPIIIPSIFFYYWQVSNGRISFWSSIILLLFFVSGILNLFYDDRSFFFVVLANFFAYCILLCFVLKNIFELKFHLPDRINLSYMVLMFLFFLSLLYFSLVLMFDLKIELYLLIIVYGISSVTFGSSATILYTLQQNQTNFYLMMTSFTFIVSDLFFVMYHFYNNFIFFMGISILSYVVSFYVLVYYFLLSKKLD</sequence>
<name>A0A1M6H8D3_9FLAO</name>
<feature type="transmembrane region" description="Helical" evidence="1">
    <location>
        <begin position="142"/>
        <end position="166"/>
    </location>
</feature>
<accession>A0A1M6H8D3</accession>
<keyword evidence="1" id="KW-0472">Membrane</keyword>
<dbReference type="EMBL" id="FQZI01000007">
    <property type="protein sequence ID" value="SHJ18518.1"/>
    <property type="molecule type" value="Genomic_DNA"/>
</dbReference>
<reference evidence="3" key="1">
    <citation type="submission" date="2016-11" db="EMBL/GenBank/DDBJ databases">
        <authorList>
            <person name="Varghese N."/>
            <person name="Submissions S."/>
        </authorList>
    </citation>
    <scope>NUCLEOTIDE SEQUENCE [LARGE SCALE GENOMIC DNA]</scope>
    <source>
        <strain evidence="3">DSM 18829</strain>
    </source>
</reference>
<feature type="transmembrane region" description="Helical" evidence="1">
    <location>
        <begin position="114"/>
        <end position="136"/>
    </location>
</feature>
<keyword evidence="1" id="KW-1133">Transmembrane helix</keyword>
<proteinExistence type="predicted"/>
<organism evidence="2 3">
    <name type="scientific">Flavobacterium terrae</name>
    <dbReference type="NCBI Taxonomy" id="415425"/>
    <lineage>
        <taxon>Bacteria</taxon>
        <taxon>Pseudomonadati</taxon>
        <taxon>Bacteroidota</taxon>
        <taxon>Flavobacteriia</taxon>
        <taxon>Flavobacteriales</taxon>
        <taxon>Flavobacteriaceae</taxon>
        <taxon>Flavobacterium</taxon>
    </lineage>
</organism>
<keyword evidence="1" id="KW-0812">Transmembrane</keyword>
<feature type="transmembrane region" description="Helical" evidence="1">
    <location>
        <begin position="80"/>
        <end position="102"/>
    </location>
</feature>
<feature type="transmembrane region" description="Helical" evidence="1">
    <location>
        <begin position="32"/>
        <end position="48"/>
    </location>
</feature>
<evidence type="ECO:0000313" key="3">
    <source>
        <dbReference type="Proteomes" id="UP000184488"/>
    </source>
</evidence>
<dbReference type="RefSeq" id="WP_073312210.1">
    <property type="nucleotide sequence ID" value="NZ_FQZI01000007.1"/>
</dbReference>
<feature type="transmembrane region" description="Helical" evidence="1">
    <location>
        <begin position="55"/>
        <end position="74"/>
    </location>
</feature>
<evidence type="ECO:0000313" key="2">
    <source>
        <dbReference type="EMBL" id="SHJ18518.1"/>
    </source>
</evidence>